<sequence length="264" mass="28988">MSYPRLPDASLASDTRASKPTLSTVSPDRQSLRATPLTRKYEIAGLTPSGHRIDTTVTAPATPDFETAFASYARGTLIPTEYGPTAVEDLEPGMEIETVDNGLQKLLWIGSMQVFPDMPGLNNDDSRLIRISADTFGIGRPMPDLMLGPRARMLFKHQGCTTMFGTPSAFAPARAFVDGVNLIDIRPVTPVRTYHLAFYGQQTLRANGVETESFHPGESADQMMDRASWDVFTGLFPHVRNMADFGPMPLPRITAFEFEGMRAA</sequence>
<reference evidence="3 4" key="1">
    <citation type="submission" date="2013-04" db="EMBL/GenBank/DDBJ databases">
        <title>Shimia sp. 22II-S11-Z10 Genome Sequencing.</title>
        <authorList>
            <person name="Lai Q."/>
            <person name="Li G."/>
            <person name="Shao Z."/>
        </authorList>
    </citation>
    <scope>NUCLEOTIDE SEQUENCE [LARGE SCALE GENOMIC DNA]</scope>
    <source>
        <strain evidence="4">22II-S11-Z10</strain>
    </source>
</reference>
<proteinExistence type="predicted"/>
<feature type="domain" description="Hedgehog/Intein (Hint)" evidence="2">
    <location>
        <begin position="71"/>
        <end position="217"/>
    </location>
</feature>
<dbReference type="STRING" id="1461693.ATO10_05247"/>
<comment type="caution">
    <text evidence="3">The sequence shown here is derived from an EMBL/GenBank/DDBJ whole genome shotgun (WGS) entry which is preliminary data.</text>
</comment>
<gene>
    <name evidence="3" type="ORF">ATO10_05247</name>
</gene>
<dbReference type="Pfam" id="PF13403">
    <property type="entry name" value="Hint_2"/>
    <property type="match status" value="1"/>
</dbReference>
<keyword evidence="4" id="KW-1185">Reference proteome</keyword>
<dbReference type="Proteomes" id="UP000024836">
    <property type="component" value="Unassembled WGS sequence"/>
</dbReference>
<evidence type="ECO:0000313" key="4">
    <source>
        <dbReference type="Proteomes" id="UP000024836"/>
    </source>
</evidence>
<evidence type="ECO:0000313" key="3">
    <source>
        <dbReference type="EMBL" id="KCV82989.1"/>
    </source>
</evidence>
<organism evidence="3 4">
    <name type="scientific">Actibacterium atlanticum</name>
    <dbReference type="NCBI Taxonomy" id="1461693"/>
    <lineage>
        <taxon>Bacteria</taxon>
        <taxon>Pseudomonadati</taxon>
        <taxon>Pseudomonadota</taxon>
        <taxon>Alphaproteobacteria</taxon>
        <taxon>Rhodobacterales</taxon>
        <taxon>Roseobacteraceae</taxon>
        <taxon>Actibacterium</taxon>
    </lineage>
</organism>
<dbReference type="RefSeq" id="WP_051597959.1">
    <property type="nucleotide sequence ID" value="NZ_AQQY01000002.1"/>
</dbReference>
<dbReference type="PATRIC" id="fig|1461693.3.peg.1070"/>
<dbReference type="EMBL" id="AQQY01000002">
    <property type="protein sequence ID" value="KCV82989.1"/>
    <property type="molecule type" value="Genomic_DNA"/>
</dbReference>
<name>A0A058ZMZ2_9RHOB</name>
<feature type="compositionally biased region" description="Polar residues" evidence="1">
    <location>
        <begin position="12"/>
        <end position="31"/>
    </location>
</feature>
<dbReference type="OrthoDB" id="6305173at2"/>
<protein>
    <recommendedName>
        <fullName evidence="2">Hedgehog/Intein (Hint) domain-containing protein</fullName>
    </recommendedName>
</protein>
<accession>A0A058ZMZ2</accession>
<evidence type="ECO:0000259" key="2">
    <source>
        <dbReference type="Pfam" id="PF13403"/>
    </source>
</evidence>
<dbReference type="InterPro" id="IPR028992">
    <property type="entry name" value="Hedgehog/Intein_dom"/>
</dbReference>
<dbReference type="AlphaFoldDB" id="A0A058ZMZ2"/>
<feature type="region of interest" description="Disordered" evidence="1">
    <location>
        <begin position="1"/>
        <end position="31"/>
    </location>
</feature>
<dbReference type="eggNOG" id="COG2931">
    <property type="taxonomic scope" value="Bacteria"/>
</dbReference>
<evidence type="ECO:0000256" key="1">
    <source>
        <dbReference type="SAM" id="MobiDB-lite"/>
    </source>
</evidence>